<comment type="caution">
    <text evidence="2">The sequence shown here is derived from an EMBL/GenBank/DDBJ whole genome shotgun (WGS) entry which is preliminary data.</text>
</comment>
<evidence type="ECO:0000313" key="3">
    <source>
        <dbReference type="Proteomes" id="UP001152622"/>
    </source>
</evidence>
<proteinExistence type="predicted"/>
<sequence>MCPTVNAPVVSRCPTSTAHTPHVFSDSIIQISICGTRHQSRQHKSDGRRSFLHSHAVTPGPNVWWGNIRQVALSHLSACCSGAETPAVRRPDNTPRGTSPDNQLQIWTASAGLTSLR</sequence>
<protein>
    <submittedName>
        <fullName evidence="2">Uncharacterized protein</fullName>
    </submittedName>
</protein>
<evidence type="ECO:0000256" key="1">
    <source>
        <dbReference type="SAM" id="MobiDB-lite"/>
    </source>
</evidence>
<dbReference type="AlphaFoldDB" id="A0A9Q1F3B3"/>
<feature type="region of interest" description="Disordered" evidence="1">
    <location>
        <begin position="84"/>
        <end position="105"/>
    </location>
</feature>
<dbReference type="Proteomes" id="UP001152622">
    <property type="component" value="Chromosome 9"/>
</dbReference>
<keyword evidence="3" id="KW-1185">Reference proteome</keyword>
<evidence type="ECO:0000313" key="2">
    <source>
        <dbReference type="EMBL" id="KAJ8350012.1"/>
    </source>
</evidence>
<accession>A0A9Q1F3B3</accession>
<dbReference type="EMBL" id="JAINUF010000009">
    <property type="protein sequence ID" value="KAJ8350012.1"/>
    <property type="molecule type" value="Genomic_DNA"/>
</dbReference>
<reference evidence="2" key="1">
    <citation type="journal article" date="2023" name="Science">
        <title>Genome structures resolve the early diversification of teleost fishes.</title>
        <authorList>
            <person name="Parey E."/>
            <person name="Louis A."/>
            <person name="Montfort J."/>
            <person name="Bouchez O."/>
            <person name="Roques C."/>
            <person name="Iampietro C."/>
            <person name="Lluch J."/>
            <person name="Castinel A."/>
            <person name="Donnadieu C."/>
            <person name="Desvignes T."/>
            <person name="Floi Bucao C."/>
            <person name="Jouanno E."/>
            <person name="Wen M."/>
            <person name="Mejri S."/>
            <person name="Dirks R."/>
            <person name="Jansen H."/>
            <person name="Henkel C."/>
            <person name="Chen W.J."/>
            <person name="Zahm M."/>
            <person name="Cabau C."/>
            <person name="Klopp C."/>
            <person name="Thompson A.W."/>
            <person name="Robinson-Rechavi M."/>
            <person name="Braasch I."/>
            <person name="Lecointre G."/>
            <person name="Bobe J."/>
            <person name="Postlethwait J.H."/>
            <person name="Berthelot C."/>
            <person name="Roest Crollius H."/>
            <person name="Guiguen Y."/>
        </authorList>
    </citation>
    <scope>NUCLEOTIDE SEQUENCE</scope>
    <source>
        <strain evidence="2">WJC10195</strain>
    </source>
</reference>
<feature type="compositionally biased region" description="Polar residues" evidence="1">
    <location>
        <begin position="95"/>
        <end position="105"/>
    </location>
</feature>
<organism evidence="2 3">
    <name type="scientific">Synaphobranchus kaupii</name>
    <name type="common">Kaup's arrowtooth eel</name>
    <dbReference type="NCBI Taxonomy" id="118154"/>
    <lineage>
        <taxon>Eukaryota</taxon>
        <taxon>Metazoa</taxon>
        <taxon>Chordata</taxon>
        <taxon>Craniata</taxon>
        <taxon>Vertebrata</taxon>
        <taxon>Euteleostomi</taxon>
        <taxon>Actinopterygii</taxon>
        <taxon>Neopterygii</taxon>
        <taxon>Teleostei</taxon>
        <taxon>Anguilliformes</taxon>
        <taxon>Synaphobranchidae</taxon>
        <taxon>Synaphobranchus</taxon>
    </lineage>
</organism>
<gene>
    <name evidence="2" type="ORF">SKAU_G00251420</name>
</gene>
<name>A0A9Q1F3B3_SYNKA</name>